<accession>A0A673XMA5</accession>
<reference evidence="1" key="2">
    <citation type="submission" date="2025-09" db="UniProtKB">
        <authorList>
            <consortium name="Ensembl"/>
        </authorList>
    </citation>
    <scope>IDENTIFICATION</scope>
</reference>
<gene>
    <name evidence="1" type="primary">LOC115149627</name>
</gene>
<name>A0A673XMA5_SALTR</name>
<dbReference type="OMA" id="APDETWD"/>
<organism evidence="1 2">
    <name type="scientific">Salmo trutta</name>
    <name type="common">Brown trout</name>
    <dbReference type="NCBI Taxonomy" id="8032"/>
    <lineage>
        <taxon>Eukaryota</taxon>
        <taxon>Metazoa</taxon>
        <taxon>Chordata</taxon>
        <taxon>Craniata</taxon>
        <taxon>Vertebrata</taxon>
        <taxon>Euteleostomi</taxon>
        <taxon>Actinopterygii</taxon>
        <taxon>Neopterygii</taxon>
        <taxon>Teleostei</taxon>
        <taxon>Protacanthopterygii</taxon>
        <taxon>Salmoniformes</taxon>
        <taxon>Salmonidae</taxon>
        <taxon>Salmoninae</taxon>
        <taxon>Salmo</taxon>
    </lineage>
</organism>
<dbReference type="Ensembl" id="ENSSTUT00000026602.1">
    <property type="protein sequence ID" value="ENSSTUP00000025384.1"/>
    <property type="gene ID" value="ENSSTUG00000011077.1"/>
</dbReference>
<dbReference type="Proteomes" id="UP000472277">
    <property type="component" value="Chromosome 15"/>
</dbReference>
<keyword evidence="2" id="KW-1185">Reference proteome</keyword>
<dbReference type="InParanoid" id="A0A673XMA5"/>
<proteinExistence type="predicted"/>
<reference evidence="1" key="1">
    <citation type="submission" date="2025-08" db="UniProtKB">
        <authorList>
            <consortium name="Ensembl"/>
        </authorList>
    </citation>
    <scope>IDENTIFICATION</scope>
</reference>
<dbReference type="PANTHER" id="PTHR34153">
    <property type="entry name" value="SI:CH211-262H13.3-RELATED-RELATED"/>
    <property type="match status" value="1"/>
</dbReference>
<sequence>MFHIVDFISVEKKETEVVPSSWVQDGMSYWPPYTSTGRCTRAVKRQEAPDETWDLFDVNIRFARAILREILTSIEMIKQKQKLILPQLQNGGPTFGGLSGGMTTKGNVWRILSKLLTNVLAMKMNWRGANGKQAFEPLALKSVVIGPVRRSHSEVPDVEIEKYVKRWMQLAPDRDGGRKRRPDQTLEE</sequence>
<dbReference type="GeneTree" id="ENSGT01120000272860"/>
<evidence type="ECO:0000313" key="1">
    <source>
        <dbReference type="Ensembl" id="ENSSTUP00000025384.1"/>
    </source>
</evidence>
<dbReference type="AlphaFoldDB" id="A0A673XMA5"/>
<evidence type="ECO:0000313" key="2">
    <source>
        <dbReference type="Proteomes" id="UP000472277"/>
    </source>
</evidence>
<dbReference type="PANTHER" id="PTHR34153:SF2">
    <property type="entry name" value="SI:CH211-262H13.3-RELATED"/>
    <property type="match status" value="1"/>
</dbReference>
<protein>
    <submittedName>
        <fullName evidence="1">Uncharacterized LOC115149627</fullName>
    </submittedName>
</protein>